<evidence type="ECO:0000313" key="3">
    <source>
        <dbReference type="EMBL" id="KAK3357809.1"/>
    </source>
</evidence>
<dbReference type="CDD" id="cd02440">
    <property type="entry name" value="AdoMet_MTases"/>
    <property type="match status" value="1"/>
</dbReference>
<name>A0AAJ0MGH4_9PEZI</name>
<feature type="compositionally biased region" description="Basic and acidic residues" evidence="2">
    <location>
        <begin position="1"/>
        <end position="10"/>
    </location>
</feature>
<feature type="compositionally biased region" description="Low complexity" evidence="2">
    <location>
        <begin position="22"/>
        <end position="44"/>
    </location>
</feature>
<comment type="similarity">
    <text evidence="1">Belongs to the methyltransferase superfamily. LaeA methyltransferase family.</text>
</comment>
<dbReference type="GO" id="GO:0008168">
    <property type="term" value="F:methyltransferase activity"/>
    <property type="evidence" value="ECO:0007669"/>
    <property type="project" value="UniProtKB-KW"/>
</dbReference>
<dbReference type="Pfam" id="PF13489">
    <property type="entry name" value="Methyltransf_23"/>
    <property type="match status" value="1"/>
</dbReference>
<gene>
    <name evidence="3" type="ORF">B0T25DRAFT_604836</name>
</gene>
<dbReference type="InterPro" id="IPR029063">
    <property type="entry name" value="SAM-dependent_MTases_sf"/>
</dbReference>
<evidence type="ECO:0000313" key="4">
    <source>
        <dbReference type="Proteomes" id="UP001275084"/>
    </source>
</evidence>
<evidence type="ECO:0000256" key="2">
    <source>
        <dbReference type="SAM" id="MobiDB-lite"/>
    </source>
</evidence>
<dbReference type="AlphaFoldDB" id="A0AAJ0MGH4"/>
<organism evidence="3 4">
    <name type="scientific">Lasiosphaeria hispida</name>
    <dbReference type="NCBI Taxonomy" id="260671"/>
    <lineage>
        <taxon>Eukaryota</taxon>
        <taxon>Fungi</taxon>
        <taxon>Dikarya</taxon>
        <taxon>Ascomycota</taxon>
        <taxon>Pezizomycotina</taxon>
        <taxon>Sordariomycetes</taxon>
        <taxon>Sordariomycetidae</taxon>
        <taxon>Sordariales</taxon>
        <taxon>Lasiosphaeriaceae</taxon>
        <taxon>Lasiosphaeria</taxon>
    </lineage>
</organism>
<reference evidence="3" key="2">
    <citation type="submission" date="2023-06" db="EMBL/GenBank/DDBJ databases">
        <authorList>
            <consortium name="Lawrence Berkeley National Laboratory"/>
            <person name="Haridas S."/>
            <person name="Hensen N."/>
            <person name="Bonometti L."/>
            <person name="Westerberg I."/>
            <person name="Brannstrom I.O."/>
            <person name="Guillou S."/>
            <person name="Cros-Aarteil S."/>
            <person name="Calhoun S."/>
            <person name="Kuo A."/>
            <person name="Mondo S."/>
            <person name="Pangilinan J."/>
            <person name="Riley R."/>
            <person name="Labutti K."/>
            <person name="Andreopoulos B."/>
            <person name="Lipzen A."/>
            <person name="Chen C."/>
            <person name="Yanf M."/>
            <person name="Daum C."/>
            <person name="Ng V."/>
            <person name="Clum A."/>
            <person name="Steindorff A."/>
            <person name="Ohm R."/>
            <person name="Martin F."/>
            <person name="Silar P."/>
            <person name="Natvig D."/>
            <person name="Lalanne C."/>
            <person name="Gautier V."/>
            <person name="Ament-Velasquez S.L."/>
            <person name="Kruys A."/>
            <person name="Hutchinson M.I."/>
            <person name="Powell A.J."/>
            <person name="Barry K."/>
            <person name="Miller A.N."/>
            <person name="Grigoriev I.V."/>
            <person name="Debuchy R."/>
            <person name="Gladieux P."/>
            <person name="Thoren M.H."/>
            <person name="Johannesson H."/>
        </authorList>
    </citation>
    <scope>NUCLEOTIDE SEQUENCE</scope>
    <source>
        <strain evidence="3">CBS 955.72</strain>
    </source>
</reference>
<keyword evidence="4" id="KW-1185">Reference proteome</keyword>
<evidence type="ECO:0000256" key="1">
    <source>
        <dbReference type="ARBA" id="ARBA00038158"/>
    </source>
</evidence>
<dbReference type="Proteomes" id="UP001275084">
    <property type="component" value="Unassembled WGS sequence"/>
</dbReference>
<reference evidence="3" key="1">
    <citation type="journal article" date="2023" name="Mol. Phylogenet. Evol.">
        <title>Genome-scale phylogeny and comparative genomics of the fungal order Sordariales.</title>
        <authorList>
            <person name="Hensen N."/>
            <person name="Bonometti L."/>
            <person name="Westerberg I."/>
            <person name="Brannstrom I.O."/>
            <person name="Guillou S."/>
            <person name="Cros-Aarteil S."/>
            <person name="Calhoun S."/>
            <person name="Haridas S."/>
            <person name="Kuo A."/>
            <person name="Mondo S."/>
            <person name="Pangilinan J."/>
            <person name="Riley R."/>
            <person name="LaButti K."/>
            <person name="Andreopoulos B."/>
            <person name="Lipzen A."/>
            <person name="Chen C."/>
            <person name="Yan M."/>
            <person name="Daum C."/>
            <person name="Ng V."/>
            <person name="Clum A."/>
            <person name="Steindorff A."/>
            <person name="Ohm R.A."/>
            <person name="Martin F."/>
            <person name="Silar P."/>
            <person name="Natvig D.O."/>
            <person name="Lalanne C."/>
            <person name="Gautier V."/>
            <person name="Ament-Velasquez S.L."/>
            <person name="Kruys A."/>
            <person name="Hutchinson M.I."/>
            <person name="Powell A.J."/>
            <person name="Barry K."/>
            <person name="Miller A.N."/>
            <person name="Grigoriev I.V."/>
            <person name="Debuchy R."/>
            <person name="Gladieux P."/>
            <person name="Hiltunen Thoren M."/>
            <person name="Johannesson H."/>
        </authorList>
    </citation>
    <scope>NUCLEOTIDE SEQUENCE</scope>
    <source>
        <strain evidence="3">CBS 955.72</strain>
    </source>
</reference>
<dbReference type="SUPFAM" id="SSF53335">
    <property type="entry name" value="S-adenosyl-L-methionine-dependent methyltransferases"/>
    <property type="match status" value="1"/>
</dbReference>
<dbReference type="Gene3D" id="3.40.50.150">
    <property type="entry name" value="Vaccinia Virus protein VP39"/>
    <property type="match status" value="1"/>
</dbReference>
<comment type="caution">
    <text evidence="3">The sequence shown here is derived from an EMBL/GenBank/DDBJ whole genome shotgun (WGS) entry which is preliminary data.</text>
</comment>
<accession>A0AAJ0MGH4</accession>
<dbReference type="EMBL" id="JAUIQD010000003">
    <property type="protein sequence ID" value="KAK3357809.1"/>
    <property type="molecule type" value="Genomic_DNA"/>
</dbReference>
<keyword evidence="3" id="KW-0808">Transferase</keyword>
<proteinExistence type="inferred from homology"/>
<keyword evidence="3" id="KW-0489">Methyltransferase</keyword>
<dbReference type="PANTHER" id="PTHR43591">
    <property type="entry name" value="METHYLTRANSFERASE"/>
    <property type="match status" value="1"/>
</dbReference>
<feature type="region of interest" description="Disordered" evidence="2">
    <location>
        <begin position="1"/>
        <end position="48"/>
    </location>
</feature>
<dbReference type="PANTHER" id="PTHR43591:SF10">
    <property type="entry name" value="ABC TRANSMEMBRANE TYPE-1 DOMAIN-CONTAINING PROTEIN-RELATED"/>
    <property type="match status" value="1"/>
</dbReference>
<sequence length="374" mass="41068">MGDTEPKSEKPAAASNTEPGGTSAAVAPTSSPASPVRATPAPATILPPEHWEQVALRADDDDADSTLGDDAATSTASISSTILQYRTIRGRTFHSEIGNAQYWGANDDRHNDALDVLHHLFTLSLNDELYLAPISSPQNALDIGTGTGIWAIDFADKFPECAVTGTDVSPIQPTWIPPNLKFSEIDDCTQEWTFGADKFDFVHIRYLLGCIPDWTHLFKQAFATLKPGGYLESYEGSPNVYTDDDTLPPTSAIAQWGPLFINGGKAIGRSFTIVDDGVQRKAMEEAGFVDIEEKRIKVPSGGWSKDPKEKELGIWAQHAVESDIEGFILFLTTTLGWTKEQTGVYIAHMRKELRSLKHHVYYYQKVVWGKKPGI</sequence>
<protein>
    <submittedName>
        <fullName evidence="3">S-adenosyl-L-methionine-dependent methyltransferase</fullName>
    </submittedName>
</protein>
<dbReference type="GO" id="GO:0032259">
    <property type="term" value="P:methylation"/>
    <property type="evidence" value="ECO:0007669"/>
    <property type="project" value="UniProtKB-KW"/>
</dbReference>